<dbReference type="EMBL" id="FOFB01000006">
    <property type="protein sequence ID" value="SEQ14260.1"/>
    <property type="molecule type" value="Genomic_DNA"/>
</dbReference>
<dbReference type="PROSITE" id="PS51257">
    <property type="entry name" value="PROKAR_LIPOPROTEIN"/>
    <property type="match status" value="1"/>
</dbReference>
<evidence type="ECO:0000259" key="1">
    <source>
        <dbReference type="Pfam" id="PF00144"/>
    </source>
</evidence>
<evidence type="ECO:0000313" key="3">
    <source>
        <dbReference type="Proteomes" id="UP000199021"/>
    </source>
</evidence>
<gene>
    <name evidence="2" type="ORF">SAMN05444359_10649</name>
</gene>
<dbReference type="InParanoid" id="A0A1H9DL76"/>
<dbReference type="PANTHER" id="PTHR43283">
    <property type="entry name" value="BETA-LACTAMASE-RELATED"/>
    <property type="match status" value="1"/>
</dbReference>
<dbReference type="InterPro" id="IPR001466">
    <property type="entry name" value="Beta-lactam-related"/>
</dbReference>
<dbReference type="Proteomes" id="UP000199021">
    <property type="component" value="Unassembled WGS sequence"/>
</dbReference>
<protein>
    <submittedName>
        <fullName evidence="2">CubicO group peptidase, beta-lactamase class C family</fullName>
    </submittedName>
</protein>
<dbReference type="RefSeq" id="WP_090166648.1">
    <property type="nucleotide sequence ID" value="NZ_FOFB01000006.1"/>
</dbReference>
<evidence type="ECO:0000313" key="2">
    <source>
        <dbReference type="EMBL" id="SEQ14260.1"/>
    </source>
</evidence>
<dbReference type="InterPro" id="IPR012338">
    <property type="entry name" value="Beta-lactam/transpept-like"/>
</dbReference>
<dbReference type="PANTHER" id="PTHR43283:SF7">
    <property type="entry name" value="BETA-LACTAMASE-RELATED DOMAIN-CONTAINING PROTEIN"/>
    <property type="match status" value="1"/>
</dbReference>
<dbReference type="Pfam" id="PF00144">
    <property type="entry name" value="Beta-lactamase"/>
    <property type="match status" value="1"/>
</dbReference>
<reference evidence="3" key="1">
    <citation type="submission" date="2016-10" db="EMBL/GenBank/DDBJ databases">
        <authorList>
            <person name="Varghese N."/>
            <person name="Submissions S."/>
        </authorList>
    </citation>
    <scope>NUCLEOTIDE SEQUENCE [LARGE SCALE GENOMIC DNA]</scope>
    <source>
        <strain evidence="3">DSM 24740</strain>
    </source>
</reference>
<name>A0A1H9DL76_9BACT</name>
<dbReference type="AlphaFoldDB" id="A0A1H9DL76"/>
<dbReference type="OrthoDB" id="1185352at2"/>
<dbReference type="STRING" id="478744.SAMN05444359_10649"/>
<accession>A0A1H9DL76</accession>
<feature type="domain" description="Beta-lactamase-related" evidence="1">
    <location>
        <begin position="79"/>
        <end position="388"/>
    </location>
</feature>
<proteinExistence type="predicted"/>
<sequence length="410" mass="46933">MLKHLIFPGLLFLSGCHVPRFFTRNFANITDHKIFPYTEVNTGDNIYQFPYSEREPLANMTLTEKGEKLPLTEWLDEKTSTTAFLVIQHDSILYEQYFDGYTPDKISTIFSVSKSITSLLTGIAVDEGKIEDINDPVTKYIPELLEGDPRFQRLTIRHLLDMRSGLDYKESYSNPFADMAKLYYGTNQLRQLSKLGFSHEPGTYHRYQSGTTALLGIVVERATGTELGKYLEAKVWQPMGMEFPATWSLDDKRHRSAKSYSGLNTTARDLAKIGALYANNGRWRGRQIVSPEWVKASITPDMGNDAYQYQWYSVTETHKGDDGKTMYFPDSLAAAAANAEMDNDNSFILASNRYPGKWYLESTNGAFYAQGILNQFIYVDPAKELVIVRQGRKWDNGYLWLFEVIREKME</sequence>
<dbReference type="SUPFAM" id="SSF56601">
    <property type="entry name" value="beta-lactamase/transpeptidase-like"/>
    <property type="match status" value="1"/>
</dbReference>
<keyword evidence="3" id="KW-1185">Reference proteome</keyword>
<dbReference type="Gene3D" id="3.40.710.10">
    <property type="entry name" value="DD-peptidase/beta-lactamase superfamily"/>
    <property type="match status" value="1"/>
</dbReference>
<dbReference type="InterPro" id="IPR050789">
    <property type="entry name" value="Diverse_Enzym_Activities"/>
</dbReference>
<organism evidence="2 3">
    <name type="scientific">Neolewinella agarilytica</name>
    <dbReference type="NCBI Taxonomy" id="478744"/>
    <lineage>
        <taxon>Bacteria</taxon>
        <taxon>Pseudomonadati</taxon>
        <taxon>Bacteroidota</taxon>
        <taxon>Saprospiria</taxon>
        <taxon>Saprospirales</taxon>
        <taxon>Lewinellaceae</taxon>
        <taxon>Neolewinella</taxon>
    </lineage>
</organism>